<dbReference type="EMBL" id="MN740921">
    <property type="protein sequence ID" value="QHU18017.1"/>
    <property type="molecule type" value="Genomic_DNA"/>
</dbReference>
<keyword evidence="2" id="KW-0472">Membrane</keyword>
<keyword evidence="2" id="KW-0812">Transmembrane</keyword>
<feature type="transmembrane region" description="Helical" evidence="2">
    <location>
        <begin position="759"/>
        <end position="776"/>
    </location>
</feature>
<feature type="transmembrane region" description="Helical" evidence="2">
    <location>
        <begin position="270"/>
        <end position="291"/>
    </location>
</feature>
<reference evidence="3" key="1">
    <citation type="journal article" date="2020" name="Nature">
        <title>Giant virus diversity and host interactions through global metagenomics.</title>
        <authorList>
            <person name="Schulz F."/>
            <person name="Roux S."/>
            <person name="Paez-Espino D."/>
            <person name="Jungbluth S."/>
            <person name="Walsh D.A."/>
            <person name="Denef V.J."/>
            <person name="McMahon K.D."/>
            <person name="Konstantinidis K.T."/>
            <person name="Eloe-Fadrosh E.A."/>
            <person name="Kyrpides N.C."/>
            <person name="Woyke T."/>
        </authorList>
    </citation>
    <scope>NUCLEOTIDE SEQUENCE</scope>
    <source>
        <strain evidence="3">GVMAG-S-3300012919-55</strain>
    </source>
</reference>
<feature type="transmembrane region" description="Helical" evidence="2">
    <location>
        <begin position="385"/>
        <end position="411"/>
    </location>
</feature>
<dbReference type="AlphaFoldDB" id="A0A6C0KMN8"/>
<proteinExistence type="predicted"/>
<feature type="coiled-coil region" evidence="1">
    <location>
        <begin position="611"/>
        <end position="638"/>
    </location>
</feature>
<feature type="transmembrane region" description="Helical" evidence="2">
    <location>
        <begin position="680"/>
        <end position="707"/>
    </location>
</feature>
<accession>A0A6C0KMN8</accession>
<keyword evidence="2" id="KW-1133">Transmembrane helix</keyword>
<feature type="transmembrane region" description="Helical" evidence="2">
    <location>
        <begin position="312"/>
        <end position="329"/>
    </location>
</feature>
<evidence type="ECO:0000256" key="1">
    <source>
        <dbReference type="SAM" id="Coils"/>
    </source>
</evidence>
<protein>
    <submittedName>
        <fullName evidence="3">Uncharacterized protein</fullName>
    </submittedName>
</protein>
<keyword evidence="1" id="KW-0175">Coiled coil</keyword>
<name>A0A6C0KMN8_9ZZZZ</name>
<evidence type="ECO:0000256" key="2">
    <source>
        <dbReference type="SAM" id="Phobius"/>
    </source>
</evidence>
<feature type="transmembrane region" description="Helical" evidence="2">
    <location>
        <begin position="423"/>
        <end position="443"/>
    </location>
</feature>
<feature type="transmembrane region" description="Helical" evidence="2">
    <location>
        <begin position="727"/>
        <end position="747"/>
    </location>
</feature>
<sequence length="796" mass="91365">MVDEMDKDTFNNIVYDILQKTNDIIQGDVTSIPDSTFRNLTSTKSYDSDSDKSSEYWTSVKNEIADTIGKDTFTNIDIINASKIILKEKIQPDYTTTLNETLKDEDKTLMEKIKYIFNPIFYTVVETLFDFGDKLIIFIISVCIVANLQFRSQLHSGLFFPNDETKFPYVYYDKKSNKNQTNLVSIIASPDYKVGKPVFQNVTTSVNPGVNNKDDNFCMINDPYSVTSVCNNNDSNIPIDYFKDKILPENMNFFAKKFIELNKSKLTSELTLYGMLFYVLTYSCSYSNGVLYSINEVCKPIFESTFKKTPSLFNKLCSLLFVFIFYIIFKTTSESWSTLMNKLLMAYKNDDFYVNTVNKDEDDNVTTFPMTFRALKIISGIFSPFILFFKLFFVLLYPISCFFCLLAFLNFASYTNSILIKCICYYGVAVEFVSGVWTIYATFKNALDETNTDTTFSLNDLYDSFITTITTLITTSTTKLTKNITDMDDVVDLLDEDTESSLLQESFIPQTYEICKNKLCKNYGKPLSFTTINKESIWSKLKSSIMKLFVTREGVTTYGGESGNAWEDECRYCTSTTTWSDRRDDLDYDETGTMSYYEGDIAKCKKSCAEEKELEYQKEKADEKLSELAEEAAERKQDWIDRQKAGRQGDTIASKLFSNATEDNETACSKVSSIWTTIKILIYNLVILMISPINILLSFLPVITSVYMSFSITKTLTLDYMSYIKHLFCNISNSAIVVRALFHILIITEIYTLTKTSPTNYTSLMVFVFLSLLDLCKFGHLWKNMCPIRDNNVDQI</sequence>
<organism evidence="3">
    <name type="scientific">viral metagenome</name>
    <dbReference type="NCBI Taxonomy" id="1070528"/>
    <lineage>
        <taxon>unclassified sequences</taxon>
        <taxon>metagenomes</taxon>
        <taxon>organismal metagenomes</taxon>
    </lineage>
</organism>
<evidence type="ECO:0000313" key="3">
    <source>
        <dbReference type="EMBL" id="QHU18017.1"/>
    </source>
</evidence>